<evidence type="ECO:0000256" key="1">
    <source>
        <dbReference type="SAM" id="Phobius"/>
    </source>
</evidence>
<dbReference type="InterPro" id="IPR052710">
    <property type="entry name" value="CAAX_protease"/>
</dbReference>
<dbReference type="STRING" id="1391654.AKJ09_10250"/>
<evidence type="ECO:0000313" key="3">
    <source>
        <dbReference type="EMBL" id="AKV03587.1"/>
    </source>
</evidence>
<sequence length="213" mass="22447">MRLTPLPNKGPSQGEDFGAARIGPLVVYGALSALAIGVAIVREQSPVTTDPWLPLPELIGHLVSIVVGLGLASATIGLTRHGVRRWSWARTLHAHLRPAVRGAGGLTLVVLGMASAASEELFFRGLLATTLGVVVSSLAFGLLHQVRGRARWVWATWAAVMGLAFATLFLATGSLLGPIVAHATINVVNLRFLRDTDVEPPKPRRLGGLLGNA</sequence>
<dbReference type="KEGG" id="llu:AKJ09_10250"/>
<dbReference type="EMBL" id="CP012333">
    <property type="protein sequence ID" value="AKV03587.1"/>
    <property type="molecule type" value="Genomic_DNA"/>
</dbReference>
<evidence type="ECO:0000313" key="4">
    <source>
        <dbReference type="Proteomes" id="UP000064967"/>
    </source>
</evidence>
<organism evidence="3 4">
    <name type="scientific">Labilithrix luteola</name>
    <dbReference type="NCBI Taxonomy" id="1391654"/>
    <lineage>
        <taxon>Bacteria</taxon>
        <taxon>Pseudomonadati</taxon>
        <taxon>Myxococcota</taxon>
        <taxon>Polyangia</taxon>
        <taxon>Polyangiales</taxon>
        <taxon>Labilitrichaceae</taxon>
        <taxon>Labilithrix</taxon>
    </lineage>
</organism>
<reference evidence="3 4" key="1">
    <citation type="submission" date="2015-08" db="EMBL/GenBank/DDBJ databases">
        <authorList>
            <person name="Babu N.S."/>
            <person name="Beckwith C.J."/>
            <person name="Beseler K.G."/>
            <person name="Brison A."/>
            <person name="Carone J.V."/>
            <person name="Caskin T.P."/>
            <person name="Diamond M."/>
            <person name="Durham M.E."/>
            <person name="Foxe J.M."/>
            <person name="Go M."/>
            <person name="Henderson B.A."/>
            <person name="Jones I.B."/>
            <person name="McGettigan J.A."/>
            <person name="Micheletti S.J."/>
            <person name="Nasrallah M.E."/>
            <person name="Ortiz D."/>
            <person name="Piller C.R."/>
            <person name="Privatt S.R."/>
            <person name="Schneider S.L."/>
            <person name="Sharp S."/>
            <person name="Smith T.C."/>
            <person name="Stanton J.D."/>
            <person name="Ullery H.E."/>
            <person name="Wilson R.J."/>
            <person name="Serrano M.G."/>
            <person name="Buck G."/>
            <person name="Lee V."/>
            <person name="Wang Y."/>
            <person name="Carvalho R."/>
            <person name="Voegtly L."/>
            <person name="Shi R."/>
            <person name="Duckworth R."/>
            <person name="Johnson A."/>
            <person name="Loviza R."/>
            <person name="Walstead R."/>
            <person name="Shah Z."/>
            <person name="Kiflezghi M."/>
            <person name="Wade K."/>
            <person name="Ball S.L."/>
            <person name="Bradley K.W."/>
            <person name="Asai D.J."/>
            <person name="Bowman C.A."/>
            <person name="Russell D.A."/>
            <person name="Pope W.H."/>
            <person name="Jacobs-Sera D."/>
            <person name="Hendrix R.W."/>
            <person name="Hatfull G.F."/>
        </authorList>
    </citation>
    <scope>NUCLEOTIDE SEQUENCE [LARGE SCALE GENOMIC DNA]</scope>
    <source>
        <strain evidence="3 4">DSM 27648</strain>
    </source>
</reference>
<protein>
    <recommendedName>
        <fullName evidence="2">CAAX prenyl protease 2/Lysostaphin resistance protein A-like domain-containing protein</fullName>
    </recommendedName>
</protein>
<dbReference type="Pfam" id="PF02517">
    <property type="entry name" value="Rce1-like"/>
    <property type="match status" value="1"/>
</dbReference>
<dbReference type="AlphaFoldDB" id="A0A0K1QD46"/>
<proteinExistence type="predicted"/>
<dbReference type="InterPro" id="IPR003675">
    <property type="entry name" value="Rce1/LyrA-like_dom"/>
</dbReference>
<keyword evidence="4" id="KW-1185">Reference proteome</keyword>
<evidence type="ECO:0000259" key="2">
    <source>
        <dbReference type="Pfam" id="PF02517"/>
    </source>
</evidence>
<feature type="transmembrane region" description="Helical" evidence="1">
    <location>
        <begin position="61"/>
        <end position="78"/>
    </location>
</feature>
<dbReference type="PATRIC" id="fig|1391654.3.peg.10387"/>
<feature type="transmembrane region" description="Helical" evidence="1">
    <location>
        <begin position="155"/>
        <end position="181"/>
    </location>
</feature>
<dbReference type="PANTHER" id="PTHR36435:SF1">
    <property type="entry name" value="CAAX AMINO TERMINAL PROTEASE FAMILY PROTEIN"/>
    <property type="match status" value="1"/>
</dbReference>
<name>A0A0K1QD46_9BACT</name>
<feature type="domain" description="CAAX prenyl protease 2/Lysostaphin resistance protein A-like" evidence="2">
    <location>
        <begin position="107"/>
        <end position="188"/>
    </location>
</feature>
<feature type="transmembrane region" description="Helical" evidence="1">
    <location>
        <begin position="99"/>
        <end position="116"/>
    </location>
</feature>
<dbReference type="Proteomes" id="UP000064967">
    <property type="component" value="Chromosome"/>
</dbReference>
<dbReference type="PANTHER" id="PTHR36435">
    <property type="entry name" value="SLR1288 PROTEIN"/>
    <property type="match status" value="1"/>
</dbReference>
<feature type="transmembrane region" description="Helical" evidence="1">
    <location>
        <begin position="122"/>
        <end position="143"/>
    </location>
</feature>
<keyword evidence="1" id="KW-0472">Membrane</keyword>
<keyword evidence="1" id="KW-1133">Transmembrane helix</keyword>
<keyword evidence="1" id="KW-0812">Transmembrane</keyword>
<accession>A0A0K1QD46</accession>
<feature type="transmembrane region" description="Helical" evidence="1">
    <location>
        <begin position="21"/>
        <end position="41"/>
    </location>
</feature>
<dbReference type="GO" id="GO:0080120">
    <property type="term" value="P:CAAX-box protein maturation"/>
    <property type="evidence" value="ECO:0007669"/>
    <property type="project" value="UniProtKB-ARBA"/>
</dbReference>
<gene>
    <name evidence="3" type="ORF">AKJ09_10250</name>
</gene>
<dbReference type="GO" id="GO:0004175">
    <property type="term" value="F:endopeptidase activity"/>
    <property type="evidence" value="ECO:0007669"/>
    <property type="project" value="UniProtKB-ARBA"/>
</dbReference>